<feature type="domain" description="GH18" evidence="15">
    <location>
        <begin position="523"/>
        <end position="890"/>
    </location>
</feature>
<evidence type="ECO:0000256" key="1">
    <source>
        <dbReference type="ARBA" id="ARBA00000822"/>
    </source>
</evidence>
<evidence type="ECO:0000256" key="5">
    <source>
        <dbReference type="ARBA" id="ARBA00022801"/>
    </source>
</evidence>
<dbReference type="SUPFAM" id="SSF51445">
    <property type="entry name" value="(Trans)glycosidases"/>
    <property type="match status" value="1"/>
</dbReference>
<dbReference type="PROSITE" id="PS51782">
    <property type="entry name" value="LYSM"/>
    <property type="match status" value="2"/>
</dbReference>
<evidence type="ECO:0000259" key="14">
    <source>
        <dbReference type="PROSITE" id="PS51782"/>
    </source>
</evidence>
<comment type="caution">
    <text evidence="16">The sequence shown here is derived from an EMBL/GenBank/DDBJ whole genome shotgun (WGS) entry which is preliminary data.</text>
</comment>
<dbReference type="GeneID" id="36545799"/>
<dbReference type="PROSITE" id="PS01095">
    <property type="entry name" value="GH18_1"/>
    <property type="match status" value="1"/>
</dbReference>
<name>A0A2I1CYY0_ASPC2</name>
<dbReference type="GO" id="GO:0000272">
    <property type="term" value="P:polysaccharide catabolic process"/>
    <property type="evidence" value="ECO:0007669"/>
    <property type="project" value="UniProtKB-KW"/>
</dbReference>
<dbReference type="Pfam" id="PF00704">
    <property type="entry name" value="Glyco_hydro_18"/>
    <property type="match status" value="1"/>
</dbReference>
<feature type="compositionally biased region" description="Low complexity" evidence="12">
    <location>
        <begin position="1006"/>
        <end position="1027"/>
    </location>
</feature>
<keyword evidence="7" id="KW-0843">Virulence</keyword>
<keyword evidence="9 11" id="KW-0326">Glycosidase</keyword>
<evidence type="ECO:0000256" key="6">
    <source>
        <dbReference type="ARBA" id="ARBA00023024"/>
    </source>
</evidence>
<evidence type="ECO:0000256" key="12">
    <source>
        <dbReference type="SAM" id="MobiDB-lite"/>
    </source>
</evidence>
<comment type="catalytic activity">
    <reaction evidence="1">
        <text>Random endo-hydrolysis of N-acetyl-beta-D-glucosaminide (1-&gt;4)-beta-linkages in chitin and chitodextrins.</text>
        <dbReference type="EC" id="3.2.1.14"/>
    </reaction>
</comment>
<keyword evidence="6" id="KW-0146">Chitin degradation</keyword>
<reference evidence="16" key="1">
    <citation type="submission" date="2016-12" db="EMBL/GenBank/DDBJ databases">
        <title>The genomes of Aspergillus section Nigri reveals drivers in fungal speciation.</title>
        <authorList>
            <consortium name="DOE Joint Genome Institute"/>
            <person name="Vesth T.C."/>
            <person name="Nybo J."/>
            <person name="Theobald S."/>
            <person name="Brandl J."/>
            <person name="Frisvad J.C."/>
            <person name="Nielsen K.F."/>
            <person name="Lyhne E.K."/>
            <person name="Kogle M.E."/>
            <person name="Kuo A."/>
            <person name="Riley R."/>
            <person name="Clum A."/>
            <person name="Nolan M."/>
            <person name="Lipzen A."/>
            <person name="Salamov A."/>
            <person name="Henrissat B."/>
            <person name="Wiebenga A."/>
            <person name="De vries R.P."/>
            <person name="Grigoriev I.V."/>
            <person name="Mortensen U.H."/>
            <person name="Andersen M.R."/>
            <person name="Baker S.E."/>
        </authorList>
    </citation>
    <scope>NUCLEOTIDE SEQUENCE</scope>
    <source>
        <strain evidence="16">IBT 28561</strain>
    </source>
</reference>
<dbReference type="InterPro" id="IPR001223">
    <property type="entry name" value="Glyco_hydro18_cat"/>
</dbReference>
<accession>A0A2I1CYY0</accession>
<evidence type="ECO:0000256" key="10">
    <source>
        <dbReference type="ARBA" id="ARBA00023326"/>
    </source>
</evidence>
<feature type="chain" id="PRO_5014182334" description="chitinase" evidence="13">
    <location>
        <begin position="26"/>
        <end position="1423"/>
    </location>
</feature>
<dbReference type="GO" id="GO:0008061">
    <property type="term" value="F:chitin binding"/>
    <property type="evidence" value="ECO:0007669"/>
    <property type="project" value="UniProtKB-KW"/>
</dbReference>
<dbReference type="InterPro" id="IPR036861">
    <property type="entry name" value="Endochitinase-like_sf"/>
</dbReference>
<dbReference type="EMBL" id="MSFM01000009">
    <property type="protein sequence ID" value="PKY02821.1"/>
    <property type="molecule type" value="Genomic_DNA"/>
</dbReference>
<evidence type="ECO:0000256" key="9">
    <source>
        <dbReference type="ARBA" id="ARBA00023295"/>
    </source>
</evidence>
<dbReference type="InterPro" id="IPR053214">
    <property type="entry name" value="LysM12-like"/>
</dbReference>
<evidence type="ECO:0000256" key="11">
    <source>
        <dbReference type="RuleBase" id="RU000489"/>
    </source>
</evidence>
<keyword evidence="13" id="KW-0732">Signal</keyword>
<sequence>MPWASLRTASALLCALLTFGQPASALVTSSEDRAAALNSPDVFFSELKPCPAACSSRSPQDWTVYASFDRFALCHEPMLFDFAIHTPVKDASRPLRFRACTAGDGWDESSNTKAISDSIDLVYDSSHFRETKVTMHVTHQASSPKAASASSEKISQKAHTALKHVQEYLKAGTDCTKNIMLAYNDGVIAGVYAGQAFGKGTAPSGIDKLLSSLDGASSTTVVQLCGSQRDADHVLGIAVSPAADLNAVQDALVSWSKGNCSSGTGKASSVSFSALEVPQRQGGAHAGPSNSTAHVDLHARTSQARDLVARDTKYCKKKTVVSGDTCPSLAKACGISLDKFYEYNSKSMCNNLKINSKVCCSDGALKPQPYDNGTCYTYTTQPDDNCYAIGLIWSITADDLADFNDGTTWGWNGCDSLSAGLNICLSKGNPPMPAVLPNAVCGPQVPDTKFDGPIENAQDLASLNPCPLNSCCNIWGQCGIDSTFCTKSKGPTGNPGTSKPGIFGCVSNCGTDIVNNDEGPKEYQRVGYYESYNWDRECLHMRGEWSNTLDYTHMHWAFASVGEDLSIYVNDTHNQWDGFKGLKDVKKIVSFGGWGFSTEQSTYKILRKAMEPDHRDRFVKNLVAFAKDTGVDGIDIDWEYPGAPDIPGIPPGLKSDAPNYLATLEALRKELPDKYSISIAAPASYWYLKAFPIKEMAKVVDYIVYMAYDLHGQWDNGNSFSQSGCPGGNCLRSHVNQTEVNLALSMITKAGVQSNKIMVGESSYGRSFKMAKAGCTGPDCFYVSTSDGDSAAKPGRCTNTAGYIADAEIKELISRGGDSVKTWYDDETASDYLVYNDLEWTAYLGSKTKQARRDRWKKLNFRGTIDWAVDLQEFNIADLVGESGDYDKSSCVNVFDNMIWDWANPVVEAPVGCTNLIQASPLATTVTRTAYTTLTLVSGKSLSTTVVSTVFPISEVNYQPFTIDSTDTKSSTVLTYKPVPRVNPSPLKVTVPNGWTITSAGGGADGPTSTTSLIGGPTSTTTTTTTTTDDDGGFLWIVTWNPTVSYSLPPIIKPKTIAPITIPKDDNSPTPTPNPGVVDCVDSSCTVGPDCTDEDCTRGGDCTGPGCTRGGDCTGPHCIRGGVCIGENCEGGGGCKGDGCVSGGGCSGPKCHQGGPCKGDKCNSGGGCVSTPLKKCSPGSCSGPGCGIDVNCPGCDNQIVITVRPAPGTGPKPTAKPTCVTNCPTFSPCAGGGSSCNKPCNMDRCPPNSMPTDKACTSLTTASDCTEFVSSSKVQTDPVSYSTTTRTRCKNIFDCDVQDMTVTTTITTKETPGPEATVYAVYDFVADSVNGKDVFKNLASEYDEWERDADTAYPTTTTTTTTTKKPDPDPTPHAECDFWDEGWGWRFKIFNIRAVREGRSKHVGGRVVQGLGKGWCESVDGRS</sequence>
<evidence type="ECO:0000256" key="7">
    <source>
        <dbReference type="ARBA" id="ARBA00023026"/>
    </source>
</evidence>
<evidence type="ECO:0000259" key="15">
    <source>
        <dbReference type="PROSITE" id="PS51910"/>
    </source>
</evidence>
<dbReference type="SUPFAM" id="SSF54106">
    <property type="entry name" value="LysM domain"/>
    <property type="match status" value="1"/>
</dbReference>
<keyword evidence="5 11" id="KW-0378">Hydrolase</keyword>
<feature type="compositionally biased region" description="Low complexity" evidence="12">
    <location>
        <begin position="1354"/>
        <end position="1363"/>
    </location>
</feature>
<dbReference type="CDD" id="cd02878">
    <property type="entry name" value="GH18_zymocin_alpha"/>
    <property type="match status" value="1"/>
</dbReference>
<evidence type="ECO:0000256" key="8">
    <source>
        <dbReference type="ARBA" id="ARBA00023277"/>
    </source>
</evidence>
<dbReference type="InterPro" id="IPR017853">
    <property type="entry name" value="GH"/>
</dbReference>
<dbReference type="PANTHER" id="PTHR47700">
    <property type="entry name" value="V CHITINASE, PUTATIVE (AFU_ORTHOLOGUE AFUA_6G13720)-RELATED"/>
    <property type="match status" value="1"/>
</dbReference>
<dbReference type="InterPro" id="IPR018392">
    <property type="entry name" value="LysM"/>
</dbReference>
<dbReference type="Gene3D" id="3.20.20.80">
    <property type="entry name" value="Glycosidases"/>
    <property type="match status" value="1"/>
</dbReference>
<dbReference type="SUPFAM" id="SSF54556">
    <property type="entry name" value="Chitinase insertion domain"/>
    <property type="match status" value="1"/>
</dbReference>
<dbReference type="RefSeq" id="XP_024691415.1">
    <property type="nucleotide sequence ID" value="XM_024838275.1"/>
</dbReference>
<dbReference type="Pfam" id="PF01476">
    <property type="entry name" value="LysM"/>
    <property type="match status" value="1"/>
</dbReference>
<evidence type="ECO:0000256" key="2">
    <source>
        <dbReference type="ARBA" id="ARBA00008682"/>
    </source>
</evidence>
<dbReference type="EC" id="3.2.1.14" evidence="3"/>
<keyword evidence="8" id="KW-0119">Carbohydrate metabolism</keyword>
<keyword evidence="10" id="KW-0624">Polysaccharide degradation</keyword>
<dbReference type="PANTHER" id="PTHR47700:SF2">
    <property type="entry name" value="CHITINASE"/>
    <property type="match status" value="1"/>
</dbReference>
<evidence type="ECO:0000313" key="17">
    <source>
        <dbReference type="Proteomes" id="UP000234254"/>
    </source>
</evidence>
<dbReference type="Proteomes" id="UP000234254">
    <property type="component" value="Unassembled WGS sequence"/>
</dbReference>
<dbReference type="InterPro" id="IPR011583">
    <property type="entry name" value="Chitinase_II/V-like_cat"/>
</dbReference>
<dbReference type="InterPro" id="IPR029070">
    <property type="entry name" value="Chitinase_insertion_sf"/>
</dbReference>
<feature type="signal peptide" evidence="13">
    <location>
        <begin position="1"/>
        <end position="25"/>
    </location>
</feature>
<feature type="region of interest" description="Disordered" evidence="12">
    <location>
        <begin position="998"/>
        <end position="1027"/>
    </location>
</feature>
<comment type="similarity">
    <text evidence="2">Belongs to the glycosyl hydrolase 18 family. Chitinase class V subfamily.</text>
</comment>
<keyword evidence="4" id="KW-0147">Chitin-binding</keyword>
<dbReference type="GO" id="GO:0008843">
    <property type="term" value="F:endochitinase activity"/>
    <property type="evidence" value="ECO:0007669"/>
    <property type="project" value="UniProtKB-EC"/>
</dbReference>
<evidence type="ECO:0000256" key="3">
    <source>
        <dbReference type="ARBA" id="ARBA00012729"/>
    </source>
</evidence>
<dbReference type="PROSITE" id="PS51910">
    <property type="entry name" value="GH18_2"/>
    <property type="match status" value="1"/>
</dbReference>
<proteinExistence type="inferred from homology"/>
<gene>
    <name evidence="16" type="ORF">P168DRAFT_298506</name>
</gene>
<dbReference type="InterPro" id="IPR001579">
    <property type="entry name" value="Glyco_hydro_18_chit_AS"/>
</dbReference>
<dbReference type="Gene3D" id="3.10.350.10">
    <property type="entry name" value="LysM domain"/>
    <property type="match status" value="2"/>
</dbReference>
<dbReference type="SMART" id="SM00257">
    <property type="entry name" value="LysM"/>
    <property type="match status" value="2"/>
</dbReference>
<dbReference type="SMART" id="SM00636">
    <property type="entry name" value="Glyco_18"/>
    <property type="match status" value="1"/>
</dbReference>
<feature type="domain" description="LysM" evidence="14">
    <location>
        <begin position="316"/>
        <end position="360"/>
    </location>
</feature>
<evidence type="ECO:0000256" key="4">
    <source>
        <dbReference type="ARBA" id="ARBA00022669"/>
    </source>
</evidence>
<dbReference type="Gene3D" id="3.10.50.10">
    <property type="match status" value="1"/>
</dbReference>
<organism evidence="16 17">
    <name type="scientific">Aspergillus campestris (strain IBT 28561)</name>
    <dbReference type="NCBI Taxonomy" id="1392248"/>
    <lineage>
        <taxon>Eukaryota</taxon>
        <taxon>Fungi</taxon>
        <taxon>Dikarya</taxon>
        <taxon>Ascomycota</taxon>
        <taxon>Pezizomycotina</taxon>
        <taxon>Eurotiomycetes</taxon>
        <taxon>Eurotiomycetidae</taxon>
        <taxon>Eurotiales</taxon>
        <taxon>Aspergillaceae</taxon>
        <taxon>Aspergillus</taxon>
        <taxon>Aspergillus subgen. Circumdati</taxon>
    </lineage>
</organism>
<evidence type="ECO:0000313" key="16">
    <source>
        <dbReference type="EMBL" id="PKY02821.1"/>
    </source>
</evidence>
<feature type="region of interest" description="Disordered" evidence="12">
    <location>
        <begin position="1349"/>
        <end position="1372"/>
    </location>
</feature>
<keyword evidence="17" id="KW-1185">Reference proteome</keyword>
<dbReference type="GO" id="GO:0006032">
    <property type="term" value="P:chitin catabolic process"/>
    <property type="evidence" value="ECO:0007669"/>
    <property type="project" value="UniProtKB-KW"/>
</dbReference>
<dbReference type="OrthoDB" id="73875at2759"/>
<feature type="domain" description="LysM" evidence="14">
    <location>
        <begin position="376"/>
        <end position="425"/>
    </location>
</feature>
<evidence type="ECO:0000256" key="13">
    <source>
        <dbReference type="SAM" id="SignalP"/>
    </source>
</evidence>
<dbReference type="SUPFAM" id="SSF57016">
    <property type="entry name" value="Plant lectins/antimicrobial peptides"/>
    <property type="match status" value="1"/>
</dbReference>
<dbReference type="InterPro" id="IPR036779">
    <property type="entry name" value="LysM_dom_sf"/>
</dbReference>
<dbReference type="VEuPathDB" id="FungiDB:P168DRAFT_298506"/>
<protein>
    <recommendedName>
        <fullName evidence="3">chitinase</fullName>
        <ecNumber evidence="3">3.2.1.14</ecNumber>
    </recommendedName>
</protein>